<dbReference type="STRING" id="75743.A0A401P6Z3"/>
<comment type="subcellular location">
    <subcellularLocation>
        <location evidence="1">Mitochondrion inner membrane</location>
        <topology evidence="1">Single-pass membrane protein</topology>
    </subcellularLocation>
</comment>
<evidence type="ECO:0000256" key="5">
    <source>
        <dbReference type="ARBA" id="ARBA00022792"/>
    </source>
</evidence>
<dbReference type="Gene3D" id="4.10.81.10">
    <property type="entry name" value="Cytochrome c oxidase, subunit 8"/>
    <property type="match status" value="1"/>
</dbReference>
<evidence type="ECO:0000256" key="10">
    <source>
        <dbReference type="SAM" id="Phobius"/>
    </source>
</evidence>
<organism evidence="11 12">
    <name type="scientific">Scyliorhinus torazame</name>
    <name type="common">Cloudy catshark</name>
    <name type="synonym">Catulus torazame</name>
    <dbReference type="NCBI Taxonomy" id="75743"/>
    <lineage>
        <taxon>Eukaryota</taxon>
        <taxon>Metazoa</taxon>
        <taxon>Chordata</taxon>
        <taxon>Craniata</taxon>
        <taxon>Vertebrata</taxon>
        <taxon>Chondrichthyes</taxon>
        <taxon>Elasmobranchii</taxon>
        <taxon>Galeomorphii</taxon>
        <taxon>Galeoidea</taxon>
        <taxon>Carcharhiniformes</taxon>
        <taxon>Scyliorhinidae</taxon>
        <taxon>Scyliorhinus</taxon>
    </lineage>
</organism>
<dbReference type="PANTHER" id="PTHR16717">
    <property type="entry name" value="CYTOCHROME C OXIDASE POLYPEPTIDE VIII"/>
    <property type="match status" value="1"/>
</dbReference>
<gene>
    <name evidence="11" type="ORF">scyTo_0013893</name>
</gene>
<feature type="transmembrane region" description="Helical" evidence="10">
    <location>
        <begin position="41"/>
        <end position="62"/>
    </location>
</feature>
<dbReference type="EMBL" id="BFAA01007275">
    <property type="protein sequence ID" value="GCB68911.1"/>
    <property type="molecule type" value="Genomic_DNA"/>
</dbReference>
<comment type="caution">
    <text evidence="11">The sequence shown here is derived from an EMBL/GenBank/DDBJ whole genome shotgun (WGS) entry which is preliminary data.</text>
</comment>
<evidence type="ECO:0000313" key="12">
    <source>
        <dbReference type="Proteomes" id="UP000288216"/>
    </source>
</evidence>
<dbReference type="GO" id="GO:0006123">
    <property type="term" value="P:mitochondrial electron transport, cytochrome c to oxygen"/>
    <property type="evidence" value="ECO:0007669"/>
    <property type="project" value="InterPro"/>
</dbReference>
<dbReference type="InterPro" id="IPR003205">
    <property type="entry name" value="Cyt_c_oxidase_su8"/>
</dbReference>
<comment type="similarity">
    <text evidence="3">Belongs to the cytochrome c oxidase VIII family.</text>
</comment>
<keyword evidence="4 10" id="KW-0812">Transmembrane</keyword>
<reference evidence="11 12" key="1">
    <citation type="journal article" date="2018" name="Nat. Ecol. Evol.">
        <title>Shark genomes provide insights into elasmobranch evolution and the origin of vertebrates.</title>
        <authorList>
            <person name="Hara Y"/>
            <person name="Yamaguchi K"/>
            <person name="Onimaru K"/>
            <person name="Kadota M"/>
            <person name="Koyanagi M"/>
            <person name="Keeley SD"/>
            <person name="Tatsumi K"/>
            <person name="Tanaka K"/>
            <person name="Motone F"/>
            <person name="Kageyama Y"/>
            <person name="Nozu R"/>
            <person name="Adachi N"/>
            <person name="Nishimura O"/>
            <person name="Nakagawa R"/>
            <person name="Tanegashima C"/>
            <person name="Kiyatake I"/>
            <person name="Matsumoto R"/>
            <person name="Murakumo K"/>
            <person name="Nishida K"/>
            <person name="Terakita A"/>
            <person name="Kuratani S"/>
            <person name="Sato K"/>
            <person name="Hyodo S Kuraku.S."/>
        </authorList>
    </citation>
    <scope>NUCLEOTIDE SEQUENCE [LARGE SCALE GENOMIC DNA]</scope>
</reference>
<evidence type="ECO:0000256" key="4">
    <source>
        <dbReference type="ARBA" id="ARBA00022692"/>
    </source>
</evidence>
<accession>A0A401P6Z3</accession>
<sequence length="72" mass="7892">MSAVLRRLSGSLLLTGRQQQQHLLQKASIHGKPPKEKIGPLATVVCLSVFAVTLLGPAGWILHQLPECRKRD</sequence>
<evidence type="ECO:0000256" key="2">
    <source>
        <dbReference type="ARBA" id="ARBA00004673"/>
    </source>
</evidence>
<evidence type="ECO:0000256" key="3">
    <source>
        <dbReference type="ARBA" id="ARBA00010117"/>
    </source>
</evidence>
<keyword evidence="6" id="KW-0809">Transit peptide</keyword>
<protein>
    <submittedName>
        <fullName evidence="11">Uncharacterized protein</fullName>
    </submittedName>
</protein>
<dbReference type="InterPro" id="IPR036548">
    <property type="entry name" value="Cyt_c_oxidase_su8_sf"/>
</dbReference>
<dbReference type="OrthoDB" id="8931496at2759"/>
<dbReference type="GO" id="GO:0045277">
    <property type="term" value="C:respiratory chain complex IV"/>
    <property type="evidence" value="ECO:0007669"/>
    <property type="project" value="InterPro"/>
</dbReference>
<dbReference type="PANTHER" id="PTHR16717:SF7">
    <property type="entry name" value="CYTOCHROME C OXIDASE SUBUNIT 8A, MITOCHONDRIAL-LIKE"/>
    <property type="match status" value="1"/>
</dbReference>
<keyword evidence="7 10" id="KW-1133">Transmembrane helix</keyword>
<dbReference type="Pfam" id="PF02285">
    <property type="entry name" value="COX8"/>
    <property type="match status" value="1"/>
</dbReference>
<evidence type="ECO:0000256" key="7">
    <source>
        <dbReference type="ARBA" id="ARBA00022989"/>
    </source>
</evidence>
<keyword evidence="9 10" id="KW-0472">Membrane</keyword>
<evidence type="ECO:0000256" key="9">
    <source>
        <dbReference type="ARBA" id="ARBA00023136"/>
    </source>
</evidence>
<proteinExistence type="inferred from homology"/>
<dbReference type="GO" id="GO:0005743">
    <property type="term" value="C:mitochondrial inner membrane"/>
    <property type="evidence" value="ECO:0007669"/>
    <property type="project" value="UniProtKB-SubCell"/>
</dbReference>
<dbReference type="SUPFAM" id="SSF81431">
    <property type="entry name" value="Mitochondrial cytochrome c oxidase subunit VIIIb (aka IX)"/>
    <property type="match status" value="1"/>
</dbReference>
<keyword evidence="12" id="KW-1185">Reference proteome</keyword>
<name>A0A401P6Z3_SCYTO</name>
<evidence type="ECO:0000256" key="8">
    <source>
        <dbReference type="ARBA" id="ARBA00023128"/>
    </source>
</evidence>
<dbReference type="UniPathway" id="UPA00705"/>
<dbReference type="Proteomes" id="UP000288216">
    <property type="component" value="Unassembled WGS sequence"/>
</dbReference>
<comment type="pathway">
    <text evidence="2">Energy metabolism; oxidative phosphorylation.</text>
</comment>
<dbReference type="AlphaFoldDB" id="A0A401P6Z3"/>
<evidence type="ECO:0000256" key="6">
    <source>
        <dbReference type="ARBA" id="ARBA00022946"/>
    </source>
</evidence>
<evidence type="ECO:0000313" key="11">
    <source>
        <dbReference type="EMBL" id="GCB68911.1"/>
    </source>
</evidence>
<keyword evidence="8" id="KW-0496">Mitochondrion</keyword>
<keyword evidence="5" id="KW-0999">Mitochondrion inner membrane</keyword>
<dbReference type="OMA" id="WILHQLP"/>
<evidence type="ECO:0000256" key="1">
    <source>
        <dbReference type="ARBA" id="ARBA00004434"/>
    </source>
</evidence>